<dbReference type="Proteomes" id="UP000199677">
    <property type="component" value="Unassembled WGS sequence"/>
</dbReference>
<gene>
    <name evidence="1" type="ORF">SAMN04487951_12311</name>
</gene>
<name>A0A1H0J0U5_9GAMM</name>
<dbReference type="AlphaFoldDB" id="A0A1H0J0U5"/>
<protein>
    <submittedName>
        <fullName evidence="1">Uncharacterized protein</fullName>
    </submittedName>
</protein>
<evidence type="ECO:0000313" key="2">
    <source>
        <dbReference type="Proteomes" id="UP000199677"/>
    </source>
</evidence>
<evidence type="ECO:0000313" key="1">
    <source>
        <dbReference type="EMBL" id="SDO37049.1"/>
    </source>
</evidence>
<accession>A0A1H0J0U5</accession>
<keyword evidence="2" id="KW-1185">Reference proteome</keyword>
<sequence length="42" mass="5168">MLMVQTRKNTEQLNIKDYNNYLKLCWQVLLTSMLDYCQKIRN</sequence>
<dbReference type="EMBL" id="FNII01000023">
    <property type="protein sequence ID" value="SDO37049.1"/>
    <property type="molecule type" value="Genomic_DNA"/>
</dbReference>
<proteinExistence type="predicted"/>
<reference evidence="2" key="1">
    <citation type="submission" date="2016-10" db="EMBL/GenBank/DDBJ databases">
        <authorList>
            <person name="Varghese N."/>
            <person name="Submissions S."/>
        </authorList>
    </citation>
    <scope>NUCLEOTIDE SEQUENCE [LARGE SCALE GENOMIC DNA]</scope>
    <source>
        <strain evidence="2">CGMCC 1.6494</strain>
    </source>
</reference>
<organism evidence="1 2">
    <name type="scientific">Vreelandella arcis</name>
    <dbReference type="NCBI Taxonomy" id="416873"/>
    <lineage>
        <taxon>Bacteria</taxon>
        <taxon>Pseudomonadati</taxon>
        <taxon>Pseudomonadota</taxon>
        <taxon>Gammaproteobacteria</taxon>
        <taxon>Oceanospirillales</taxon>
        <taxon>Halomonadaceae</taxon>
        <taxon>Vreelandella</taxon>
    </lineage>
</organism>